<evidence type="ECO:0000313" key="8">
    <source>
        <dbReference type="Proteomes" id="UP000004633"/>
    </source>
</evidence>
<sequence>MAEGFREILAARAAAFGMPLTNAQLEQCVRYNELLLTWNERMNLTALTAPEDVAVKHIVDSLSAYDVPLFARAKSLIDVGTGAGLPGIPLAIYAPEIEVTLMDALQKRVRFLTEVIEQLGLKNVVCVHARAEAAARMHTYRAQYDIAVSRAVARLPVLAEYALPFVRVGGTFLALKGRAYAEEMEEGRAAVEMLGGGGIAARPVTLPGLDDVRAVLVIEKYRSTPRAYPRREGTPEKSPLRSCP</sequence>
<dbReference type="EC" id="2.1.1.-" evidence="6"/>
<dbReference type="AlphaFoldDB" id="E7N3E1"/>
<gene>
    <name evidence="6" type="primary">rsmG</name>
    <name evidence="7" type="synonym">gidB</name>
    <name evidence="7" type="ORF">HMPREF9555_01516</name>
</gene>
<accession>E7N3E1</accession>
<keyword evidence="4 6" id="KW-0808">Transferase</keyword>
<proteinExistence type="inferred from homology"/>
<evidence type="ECO:0000313" key="7">
    <source>
        <dbReference type="EMBL" id="EFW29297.1"/>
    </source>
</evidence>
<evidence type="ECO:0000256" key="6">
    <source>
        <dbReference type="HAMAP-Rule" id="MF_00074"/>
    </source>
</evidence>
<feature type="binding site" evidence="6">
    <location>
        <position position="150"/>
    </location>
    <ligand>
        <name>S-adenosyl-L-methionine</name>
        <dbReference type="ChEBI" id="CHEBI:59789"/>
    </ligand>
</feature>
<dbReference type="GO" id="GO:0070043">
    <property type="term" value="F:rRNA (guanine-N7-)-methyltransferase activity"/>
    <property type="evidence" value="ECO:0007669"/>
    <property type="project" value="UniProtKB-UniRule"/>
</dbReference>
<keyword evidence="3 6" id="KW-0489">Methyltransferase</keyword>
<organism evidence="7 8">
    <name type="scientific">Selenomonas artemidis F0399</name>
    <dbReference type="NCBI Taxonomy" id="749551"/>
    <lineage>
        <taxon>Bacteria</taxon>
        <taxon>Bacillati</taxon>
        <taxon>Bacillota</taxon>
        <taxon>Negativicutes</taxon>
        <taxon>Selenomonadales</taxon>
        <taxon>Selenomonadaceae</taxon>
        <taxon>Selenomonas</taxon>
    </lineage>
</organism>
<dbReference type="EMBL" id="AECV01000031">
    <property type="protein sequence ID" value="EFW29297.1"/>
    <property type="molecule type" value="Genomic_DNA"/>
</dbReference>
<dbReference type="PANTHER" id="PTHR31760:SF0">
    <property type="entry name" value="S-ADENOSYL-L-METHIONINE-DEPENDENT METHYLTRANSFERASES SUPERFAMILY PROTEIN"/>
    <property type="match status" value="1"/>
</dbReference>
<dbReference type="CDD" id="cd02440">
    <property type="entry name" value="AdoMet_MTases"/>
    <property type="match status" value="1"/>
</dbReference>
<dbReference type="InterPro" id="IPR003682">
    <property type="entry name" value="rRNA_ssu_MeTfrase_G"/>
</dbReference>
<comment type="caution">
    <text evidence="7">The sequence shown here is derived from an EMBL/GenBank/DDBJ whole genome shotgun (WGS) entry which is preliminary data.</text>
</comment>
<dbReference type="STRING" id="749551.HMPREF9555_01516"/>
<feature type="binding site" evidence="6">
    <location>
        <begin position="131"/>
        <end position="132"/>
    </location>
    <ligand>
        <name>S-adenosyl-L-methionine</name>
        <dbReference type="ChEBI" id="CHEBI:59789"/>
    </ligand>
</feature>
<comment type="function">
    <text evidence="6">Specifically methylates the N7 position of a guanine in 16S rRNA.</text>
</comment>
<dbReference type="NCBIfam" id="TIGR00138">
    <property type="entry name" value="rsmG_gidB"/>
    <property type="match status" value="1"/>
</dbReference>
<evidence type="ECO:0000256" key="2">
    <source>
        <dbReference type="ARBA" id="ARBA00022552"/>
    </source>
</evidence>
<dbReference type="Gene3D" id="3.40.50.150">
    <property type="entry name" value="Vaccinia Virus protein VP39"/>
    <property type="match status" value="1"/>
</dbReference>
<dbReference type="PIRSF" id="PIRSF003078">
    <property type="entry name" value="GidB"/>
    <property type="match status" value="1"/>
</dbReference>
<dbReference type="Pfam" id="PF02527">
    <property type="entry name" value="GidB"/>
    <property type="match status" value="1"/>
</dbReference>
<protein>
    <recommendedName>
        <fullName evidence="6">Ribosomal RNA small subunit methyltransferase G</fullName>
        <ecNumber evidence="6">2.1.1.-</ecNumber>
    </recommendedName>
    <alternativeName>
        <fullName evidence="6">16S rRNA 7-methylguanosine methyltransferase</fullName>
        <shortName evidence="6">16S rRNA m7G methyltransferase</shortName>
    </alternativeName>
</protein>
<evidence type="ECO:0000256" key="1">
    <source>
        <dbReference type="ARBA" id="ARBA00022490"/>
    </source>
</evidence>
<dbReference type="InterPro" id="IPR029063">
    <property type="entry name" value="SAM-dependent_MTases_sf"/>
</dbReference>
<dbReference type="RefSeq" id="WP_009350174.1">
    <property type="nucleotide sequence ID" value="NZ_GL638144.1"/>
</dbReference>
<dbReference type="PANTHER" id="PTHR31760">
    <property type="entry name" value="S-ADENOSYL-L-METHIONINE-DEPENDENT METHYLTRANSFERASES SUPERFAMILY PROTEIN"/>
    <property type="match status" value="1"/>
</dbReference>
<dbReference type="SUPFAM" id="SSF53335">
    <property type="entry name" value="S-adenosyl-L-methionine-dependent methyltransferases"/>
    <property type="match status" value="1"/>
</dbReference>
<dbReference type="Proteomes" id="UP000004633">
    <property type="component" value="Unassembled WGS sequence"/>
</dbReference>
<comment type="caution">
    <text evidence="6">Lacks conserved residue(s) required for the propagation of feature annotation.</text>
</comment>
<feature type="binding site" evidence="6">
    <location>
        <position position="85"/>
    </location>
    <ligand>
        <name>S-adenosyl-L-methionine</name>
        <dbReference type="ChEBI" id="CHEBI:59789"/>
    </ligand>
</feature>
<evidence type="ECO:0000256" key="3">
    <source>
        <dbReference type="ARBA" id="ARBA00022603"/>
    </source>
</evidence>
<evidence type="ECO:0000256" key="4">
    <source>
        <dbReference type="ARBA" id="ARBA00022679"/>
    </source>
</evidence>
<keyword evidence="1 6" id="KW-0963">Cytoplasm</keyword>
<reference evidence="7 8" key="1">
    <citation type="submission" date="2010-08" db="EMBL/GenBank/DDBJ databases">
        <authorList>
            <person name="Weinstock G."/>
            <person name="Sodergren E."/>
            <person name="Clifton S."/>
            <person name="Fulton L."/>
            <person name="Fulton B."/>
            <person name="Courtney L."/>
            <person name="Fronick C."/>
            <person name="Harrison M."/>
            <person name="Strong C."/>
            <person name="Farmer C."/>
            <person name="Delahaunty K."/>
            <person name="Markovic C."/>
            <person name="Hall O."/>
            <person name="Minx P."/>
            <person name="Tomlinson C."/>
            <person name="Mitreva M."/>
            <person name="Hou S."/>
            <person name="Chen J."/>
            <person name="Wollam A."/>
            <person name="Pepin K.H."/>
            <person name="Johnson M."/>
            <person name="Bhonagiri V."/>
            <person name="Zhang X."/>
            <person name="Suruliraj S."/>
            <person name="Warren W."/>
            <person name="Chinwalla A."/>
            <person name="Mardis E.R."/>
            <person name="Wilson R.K."/>
        </authorList>
    </citation>
    <scope>NUCLEOTIDE SEQUENCE [LARGE SCALE GENOMIC DNA]</scope>
    <source>
        <strain evidence="7 8">F0399</strain>
    </source>
</reference>
<evidence type="ECO:0000256" key="5">
    <source>
        <dbReference type="ARBA" id="ARBA00022691"/>
    </source>
</evidence>
<dbReference type="GO" id="GO:0005829">
    <property type="term" value="C:cytosol"/>
    <property type="evidence" value="ECO:0007669"/>
    <property type="project" value="TreeGrafter"/>
</dbReference>
<comment type="similarity">
    <text evidence="6">Belongs to the methyltransferase superfamily. RNA methyltransferase RsmG family.</text>
</comment>
<comment type="subcellular location">
    <subcellularLocation>
        <location evidence="6">Cytoplasm</location>
    </subcellularLocation>
</comment>
<keyword evidence="2 6" id="KW-0698">rRNA processing</keyword>
<feature type="binding site" evidence="6">
    <location>
        <position position="80"/>
    </location>
    <ligand>
        <name>S-adenosyl-L-methionine</name>
        <dbReference type="ChEBI" id="CHEBI:59789"/>
    </ligand>
</feature>
<dbReference type="FunFam" id="3.40.50.150:FF:000041">
    <property type="entry name" value="Ribosomal RNA small subunit methyltransferase G"/>
    <property type="match status" value="1"/>
</dbReference>
<dbReference type="HOGENOM" id="CLU_065341_0_0_9"/>
<name>E7N3E1_9FIRM</name>
<dbReference type="HAMAP" id="MF_00074">
    <property type="entry name" value="16SrRNA_methyltr_G"/>
    <property type="match status" value="1"/>
</dbReference>
<keyword evidence="8" id="KW-1185">Reference proteome</keyword>
<keyword evidence="5 6" id="KW-0949">S-adenosyl-L-methionine</keyword>